<dbReference type="InterPro" id="IPR056180">
    <property type="entry name" value="ZPR1_jr_dom"/>
</dbReference>
<proteinExistence type="predicted"/>
<feature type="domain" description="Zinc finger ZPR1-type" evidence="1">
    <location>
        <begin position="64"/>
        <end position="207"/>
    </location>
</feature>
<dbReference type="Gene3D" id="2.60.120.1040">
    <property type="entry name" value="ZPR1, A/B domain"/>
    <property type="match status" value="1"/>
</dbReference>
<dbReference type="InterPro" id="IPR004457">
    <property type="entry name" value="Znf_ZPR1"/>
</dbReference>
<protein>
    <recommendedName>
        <fullName evidence="1">Zinc finger ZPR1-type domain-containing protein</fullName>
    </recommendedName>
</protein>
<dbReference type="Proteomes" id="UP001479436">
    <property type="component" value="Unassembled WGS sequence"/>
</dbReference>
<evidence type="ECO:0000313" key="2">
    <source>
        <dbReference type="EMBL" id="KAK9702978.1"/>
    </source>
</evidence>
<dbReference type="InterPro" id="IPR042451">
    <property type="entry name" value="ZPR1_A/B_dom"/>
</dbReference>
<reference evidence="2 3" key="1">
    <citation type="submission" date="2023-04" db="EMBL/GenBank/DDBJ databases">
        <title>Genome of Basidiobolus ranarum AG-B5.</title>
        <authorList>
            <person name="Stajich J.E."/>
            <person name="Carter-House D."/>
            <person name="Gryganskyi A."/>
        </authorList>
    </citation>
    <scope>NUCLEOTIDE SEQUENCE [LARGE SCALE GENOMIC DNA]</scope>
    <source>
        <strain evidence="2 3">AG-B5</strain>
    </source>
</reference>
<dbReference type="EMBL" id="JASJQH010007679">
    <property type="protein sequence ID" value="KAK9702978.1"/>
    <property type="molecule type" value="Genomic_DNA"/>
</dbReference>
<organism evidence="2 3">
    <name type="scientific">Basidiobolus ranarum</name>
    <dbReference type="NCBI Taxonomy" id="34480"/>
    <lineage>
        <taxon>Eukaryota</taxon>
        <taxon>Fungi</taxon>
        <taxon>Fungi incertae sedis</taxon>
        <taxon>Zoopagomycota</taxon>
        <taxon>Entomophthoromycotina</taxon>
        <taxon>Basidiobolomycetes</taxon>
        <taxon>Basidiobolales</taxon>
        <taxon>Basidiobolaceae</taxon>
        <taxon>Basidiobolus</taxon>
    </lineage>
</organism>
<gene>
    <name evidence="2" type="ORF">K7432_010976</name>
</gene>
<accession>A0ABR2VUS7</accession>
<evidence type="ECO:0000259" key="1">
    <source>
        <dbReference type="SMART" id="SM00709"/>
    </source>
</evidence>
<dbReference type="Pfam" id="PF22794">
    <property type="entry name" value="jr-ZPR1"/>
    <property type="match status" value="1"/>
</dbReference>
<sequence>MESTTTQSPYRINFGHQEVDRLIEELEKLYAETPAEWLATEVVEKLMCAELGYEDRDEFEDALNGSFIQFLEALPNVEISQNERGFSQFKFKPELPREEWKPKKFSVKITSIPQLWNVCLKSPYARAEIPELEFEFGLDRRTRIDTIYNYVASAVFNLATHVEMSHLSEDQKDKTVDCISSLNALLDVAEPWTWVLHDPSGMSTFTNMDDVIVEDLIEE</sequence>
<comment type="caution">
    <text evidence="2">The sequence shown here is derived from an EMBL/GenBank/DDBJ whole genome shotgun (WGS) entry which is preliminary data.</text>
</comment>
<dbReference type="SMART" id="SM00709">
    <property type="entry name" value="Zpr1"/>
    <property type="match status" value="1"/>
</dbReference>
<keyword evidence="3" id="KW-1185">Reference proteome</keyword>
<evidence type="ECO:0000313" key="3">
    <source>
        <dbReference type="Proteomes" id="UP001479436"/>
    </source>
</evidence>
<name>A0ABR2VUS7_9FUNG</name>